<dbReference type="Pfam" id="PF12867">
    <property type="entry name" value="DinB_2"/>
    <property type="match status" value="1"/>
</dbReference>
<dbReference type="InterPro" id="IPR024775">
    <property type="entry name" value="DinB-like"/>
</dbReference>
<dbReference type="Gene3D" id="1.20.120.450">
    <property type="entry name" value="dinb family like domain"/>
    <property type="match status" value="1"/>
</dbReference>
<comment type="caution">
    <text evidence="2">The sequence shown here is derived from an EMBL/GenBank/DDBJ whole genome shotgun (WGS) entry which is preliminary data.</text>
</comment>
<protein>
    <submittedName>
        <fullName evidence="2">DinB family protein</fullName>
    </submittedName>
</protein>
<name>A0A923IW49_9SPHI</name>
<dbReference type="EMBL" id="WNXD01000002">
    <property type="protein sequence ID" value="MBB2145829.1"/>
    <property type="molecule type" value="Genomic_DNA"/>
</dbReference>
<organism evidence="2 3">
    <name type="scientific">Pedobacter planticolens</name>
    <dbReference type="NCBI Taxonomy" id="2679964"/>
    <lineage>
        <taxon>Bacteria</taxon>
        <taxon>Pseudomonadati</taxon>
        <taxon>Bacteroidota</taxon>
        <taxon>Sphingobacteriia</taxon>
        <taxon>Sphingobacteriales</taxon>
        <taxon>Sphingobacteriaceae</taxon>
        <taxon>Pedobacter</taxon>
    </lineage>
</organism>
<reference evidence="2" key="1">
    <citation type="submission" date="2019-11" db="EMBL/GenBank/DDBJ databases">
        <title>Description of Pedobacter sp. LMG 31464T.</title>
        <authorList>
            <person name="Carlier A."/>
            <person name="Qi S."/>
            <person name="Vandamme P."/>
        </authorList>
    </citation>
    <scope>NUCLEOTIDE SEQUENCE</scope>
    <source>
        <strain evidence="2">LMG 31464</strain>
    </source>
</reference>
<gene>
    <name evidence="2" type="ORF">GM921_10055</name>
</gene>
<sequence>MSLVEKAKDEILLIVDKALLDFETISDEDWNAKPNPVKWSRKELLGHLIDSASNNLRRLIVGQYEQGTKIVYQQDEWVSYQNYQEMDIEDIKTLWKLLNDQVARVIGRVPQSKLDNTCDTGKGKVEVHSLVYFIEDYIVHLNYHLKQINDVNFNAHK</sequence>
<evidence type="ECO:0000313" key="2">
    <source>
        <dbReference type="EMBL" id="MBB2145829.1"/>
    </source>
</evidence>
<proteinExistence type="predicted"/>
<dbReference type="InterPro" id="IPR034660">
    <property type="entry name" value="DinB/YfiT-like"/>
</dbReference>
<dbReference type="Proteomes" id="UP000601055">
    <property type="component" value="Unassembled WGS sequence"/>
</dbReference>
<evidence type="ECO:0000313" key="3">
    <source>
        <dbReference type="Proteomes" id="UP000601055"/>
    </source>
</evidence>
<accession>A0A923IW49</accession>
<dbReference type="RefSeq" id="WP_182922518.1">
    <property type="nucleotide sequence ID" value="NZ_WNXD01000002.1"/>
</dbReference>
<evidence type="ECO:0000259" key="1">
    <source>
        <dbReference type="Pfam" id="PF12867"/>
    </source>
</evidence>
<dbReference type="SUPFAM" id="SSF109854">
    <property type="entry name" value="DinB/YfiT-like putative metalloenzymes"/>
    <property type="match status" value="1"/>
</dbReference>
<feature type="domain" description="DinB-like" evidence="1">
    <location>
        <begin position="22"/>
        <end position="148"/>
    </location>
</feature>
<dbReference type="AlphaFoldDB" id="A0A923IW49"/>
<keyword evidence="3" id="KW-1185">Reference proteome</keyword>